<evidence type="ECO:0000256" key="1">
    <source>
        <dbReference type="ARBA" id="ARBA00022801"/>
    </source>
</evidence>
<comment type="caution">
    <text evidence="4">The sequence shown here is derived from an EMBL/GenBank/DDBJ whole genome shotgun (WGS) entry which is preliminary data.</text>
</comment>
<feature type="domain" description="Sialate O-acetylesterase" evidence="3">
    <location>
        <begin position="289"/>
        <end position="376"/>
    </location>
</feature>
<feature type="chain" id="PRO_5022719601" description="Sialate O-acetylesterase domain-containing protein" evidence="2">
    <location>
        <begin position="29"/>
        <end position="517"/>
    </location>
</feature>
<evidence type="ECO:0000313" key="4">
    <source>
        <dbReference type="EMBL" id="TWU49805.1"/>
    </source>
</evidence>
<dbReference type="Gene3D" id="3.40.50.1110">
    <property type="entry name" value="SGNH hydrolase"/>
    <property type="match status" value="1"/>
</dbReference>
<evidence type="ECO:0000259" key="3">
    <source>
        <dbReference type="Pfam" id="PF03629"/>
    </source>
</evidence>
<accession>A0A5C6EMR0</accession>
<feature type="domain" description="Sialate O-acetylesterase" evidence="3">
    <location>
        <begin position="111"/>
        <end position="233"/>
    </location>
</feature>
<evidence type="ECO:0000256" key="2">
    <source>
        <dbReference type="SAM" id="SignalP"/>
    </source>
</evidence>
<dbReference type="PANTHER" id="PTHR22901:SF0">
    <property type="entry name" value="SIALATE O-ACETYLESTERASE"/>
    <property type="match status" value="1"/>
</dbReference>
<dbReference type="AlphaFoldDB" id="A0A5C6EMR0"/>
<proteinExistence type="predicted"/>
<dbReference type="EMBL" id="SJPX01000004">
    <property type="protein sequence ID" value="TWU49805.1"/>
    <property type="molecule type" value="Genomic_DNA"/>
</dbReference>
<keyword evidence="1" id="KW-0378">Hydrolase</keyword>
<dbReference type="RefSeq" id="WP_146536001.1">
    <property type="nucleotide sequence ID" value="NZ_SJPX01000004.1"/>
</dbReference>
<organism evidence="4 5">
    <name type="scientific">Rubripirellula reticaptiva</name>
    <dbReference type="NCBI Taxonomy" id="2528013"/>
    <lineage>
        <taxon>Bacteria</taxon>
        <taxon>Pseudomonadati</taxon>
        <taxon>Planctomycetota</taxon>
        <taxon>Planctomycetia</taxon>
        <taxon>Pirellulales</taxon>
        <taxon>Pirellulaceae</taxon>
        <taxon>Rubripirellula</taxon>
    </lineage>
</organism>
<name>A0A5C6EMR0_9BACT</name>
<dbReference type="InterPro" id="IPR036514">
    <property type="entry name" value="SGNH_hydro_sf"/>
</dbReference>
<keyword evidence="2" id="KW-0732">Signal</keyword>
<dbReference type="Pfam" id="PF03629">
    <property type="entry name" value="SASA"/>
    <property type="match status" value="2"/>
</dbReference>
<dbReference type="InterPro" id="IPR039329">
    <property type="entry name" value="SIAE"/>
</dbReference>
<evidence type="ECO:0000313" key="5">
    <source>
        <dbReference type="Proteomes" id="UP000317977"/>
    </source>
</evidence>
<feature type="signal peptide" evidence="2">
    <location>
        <begin position="1"/>
        <end position="28"/>
    </location>
</feature>
<dbReference type="Proteomes" id="UP000317977">
    <property type="component" value="Unassembled WGS sequence"/>
</dbReference>
<dbReference type="InterPro" id="IPR005181">
    <property type="entry name" value="SASA"/>
</dbReference>
<dbReference type="GO" id="GO:0001681">
    <property type="term" value="F:sialate O-acetylesterase activity"/>
    <property type="evidence" value="ECO:0007669"/>
    <property type="project" value="InterPro"/>
</dbReference>
<dbReference type="GO" id="GO:0005975">
    <property type="term" value="P:carbohydrate metabolic process"/>
    <property type="evidence" value="ECO:0007669"/>
    <property type="project" value="TreeGrafter"/>
</dbReference>
<reference evidence="4 5" key="1">
    <citation type="submission" date="2019-02" db="EMBL/GenBank/DDBJ databases">
        <title>Deep-cultivation of Planctomycetes and their phenomic and genomic characterization uncovers novel biology.</title>
        <authorList>
            <person name="Wiegand S."/>
            <person name="Jogler M."/>
            <person name="Boedeker C."/>
            <person name="Pinto D."/>
            <person name="Vollmers J."/>
            <person name="Rivas-Marin E."/>
            <person name="Kohn T."/>
            <person name="Peeters S.H."/>
            <person name="Heuer A."/>
            <person name="Rast P."/>
            <person name="Oberbeckmann S."/>
            <person name="Bunk B."/>
            <person name="Jeske O."/>
            <person name="Meyerdierks A."/>
            <person name="Storesund J.E."/>
            <person name="Kallscheuer N."/>
            <person name="Luecker S."/>
            <person name="Lage O.M."/>
            <person name="Pohl T."/>
            <person name="Merkel B.J."/>
            <person name="Hornburger P."/>
            <person name="Mueller R.-W."/>
            <person name="Bruemmer F."/>
            <person name="Labrenz M."/>
            <person name="Spormann A.M."/>
            <person name="Op Den Camp H."/>
            <person name="Overmann J."/>
            <person name="Amann R."/>
            <person name="Jetten M.S.M."/>
            <person name="Mascher T."/>
            <person name="Medema M.H."/>
            <person name="Devos D.P."/>
            <person name="Kaster A.-K."/>
            <person name="Ovreas L."/>
            <person name="Rohde M."/>
            <person name="Galperin M.Y."/>
            <person name="Jogler C."/>
        </authorList>
    </citation>
    <scope>NUCLEOTIDE SEQUENCE [LARGE SCALE GENOMIC DNA]</scope>
    <source>
        <strain evidence="4 5">Poly59</strain>
    </source>
</reference>
<dbReference type="OrthoDB" id="9795554at2"/>
<sequence length="517" mass="57237" precursor="true">MLRKRLLRSVSSYALLLLSIAVAVPCQAELKLSPIFGDSMVIQRDEPVHVWGWTSPNTKVTATIAGHLADATSDSTGRFDLKLDALPAGGPHQLEIQADEKRVFSDVLVGEVWVCSGQSNMGFTVGNSNDADLETLTAKYPNLRLISVPQVGTQEPQNDFKGKWEACTPQTVKDFSGVGYFFGRQLHQTLDVPVGLIDNAWGGSSAEAWVPRDVLESDGKYGELLERWDTLAKTYDHDAEVAKWNDRMAKWKADGQKGNRPRAPQNQLNGQHRPANLYNGVLNPIIGYTICGAIWYQGESNAGRAYQYRDLFPLMIQTWRNAWGQGDFPFYWVQLADFRNESEAPSESDWAELREAQTMTMARLPATGEAVITDLGEAADIHPKNKQDVAKRLARWALANQYGYDVPFHSPTMKSMTVEGNKAIVKFDHVGRGLDTFDVKTPIGFTIAGEDKKFVEATAKIVGKDTVEVTADSIETPVAVRFAWADNPVANVQSADGLRMTPFRTDEWPGLTVDAVK</sequence>
<gene>
    <name evidence="4" type="ORF">Poly59_44300</name>
</gene>
<keyword evidence="5" id="KW-1185">Reference proteome</keyword>
<protein>
    <recommendedName>
        <fullName evidence="3">Sialate O-acetylesterase domain-containing protein</fullName>
    </recommendedName>
</protein>
<dbReference type="PANTHER" id="PTHR22901">
    <property type="entry name" value="SIALATE O-ACETYLESTERASE"/>
    <property type="match status" value="1"/>
</dbReference>
<dbReference type="SUPFAM" id="SSF52266">
    <property type="entry name" value="SGNH hydrolase"/>
    <property type="match status" value="1"/>
</dbReference>